<dbReference type="OrthoDB" id="9807246at2"/>
<dbReference type="RefSeq" id="WP_012110154.1">
    <property type="nucleotide sequence ID" value="NC_009719.1"/>
</dbReference>
<dbReference type="InterPro" id="IPR006913">
    <property type="entry name" value="CENP-V/GFA"/>
</dbReference>
<accession>A7HSK0</accession>
<dbReference type="HOGENOM" id="CLU_055491_4_2_5"/>
<keyword evidence="7" id="KW-1185">Reference proteome</keyword>
<dbReference type="PANTHER" id="PTHR33337:SF40">
    <property type="entry name" value="CENP-V_GFA DOMAIN-CONTAINING PROTEIN-RELATED"/>
    <property type="match status" value="1"/>
</dbReference>
<dbReference type="EMBL" id="CP000774">
    <property type="protein sequence ID" value="ABS62883.1"/>
    <property type="molecule type" value="Genomic_DNA"/>
</dbReference>
<dbReference type="KEGG" id="pla:Plav_1263"/>
<proteinExistence type="inferred from homology"/>
<dbReference type="GO" id="GO:0016846">
    <property type="term" value="F:carbon-sulfur lyase activity"/>
    <property type="evidence" value="ECO:0007669"/>
    <property type="project" value="InterPro"/>
</dbReference>
<sequence length="138" mass="14687">MIRGSCLCGAVRFAAKRGSGIVVCHCSMCRKAAGGAFGAFFVALRDEVTWEGAEHLSTYRSSPTLERAFCRQCGTAMTGANLTEPDETIILAANALADDAPLRVIAVEHAASKATWAGDIDEAPHFDGPYPGWEKLKP</sequence>
<dbReference type="AlphaFoldDB" id="A7HSK0"/>
<gene>
    <name evidence="6" type="ordered locus">Plav_1263</name>
</gene>
<dbReference type="Pfam" id="PF04828">
    <property type="entry name" value="GFA"/>
    <property type="match status" value="1"/>
</dbReference>
<evidence type="ECO:0000259" key="5">
    <source>
        <dbReference type="PROSITE" id="PS51891"/>
    </source>
</evidence>
<evidence type="ECO:0000256" key="3">
    <source>
        <dbReference type="ARBA" id="ARBA00022833"/>
    </source>
</evidence>
<keyword evidence="4" id="KW-0456">Lyase</keyword>
<dbReference type="Gene3D" id="3.90.1590.10">
    <property type="entry name" value="glutathione-dependent formaldehyde- activating enzyme (gfa)"/>
    <property type="match status" value="1"/>
</dbReference>
<comment type="similarity">
    <text evidence="1">Belongs to the Gfa family.</text>
</comment>
<dbReference type="eggNOG" id="COG3791">
    <property type="taxonomic scope" value="Bacteria"/>
</dbReference>
<evidence type="ECO:0000313" key="7">
    <source>
        <dbReference type="Proteomes" id="UP000006377"/>
    </source>
</evidence>
<evidence type="ECO:0000256" key="4">
    <source>
        <dbReference type="ARBA" id="ARBA00023239"/>
    </source>
</evidence>
<dbReference type="InterPro" id="IPR011057">
    <property type="entry name" value="Mss4-like_sf"/>
</dbReference>
<name>A7HSK0_PARL1</name>
<dbReference type="SUPFAM" id="SSF51316">
    <property type="entry name" value="Mss4-like"/>
    <property type="match status" value="1"/>
</dbReference>
<dbReference type="PROSITE" id="PS51891">
    <property type="entry name" value="CENP_V_GFA"/>
    <property type="match status" value="1"/>
</dbReference>
<organism evidence="6 7">
    <name type="scientific">Parvibaculum lavamentivorans (strain DS-1 / DSM 13023 / NCIMB 13966)</name>
    <dbReference type="NCBI Taxonomy" id="402881"/>
    <lineage>
        <taxon>Bacteria</taxon>
        <taxon>Pseudomonadati</taxon>
        <taxon>Pseudomonadota</taxon>
        <taxon>Alphaproteobacteria</taxon>
        <taxon>Hyphomicrobiales</taxon>
        <taxon>Parvibaculaceae</taxon>
        <taxon>Parvibaculum</taxon>
    </lineage>
</organism>
<protein>
    <submittedName>
        <fullName evidence="6">Glutathione-dependent formaldehyde-activating GFA</fullName>
    </submittedName>
</protein>
<evidence type="ECO:0000256" key="2">
    <source>
        <dbReference type="ARBA" id="ARBA00022723"/>
    </source>
</evidence>
<keyword evidence="3" id="KW-0862">Zinc</keyword>
<dbReference type="GO" id="GO:0046872">
    <property type="term" value="F:metal ion binding"/>
    <property type="evidence" value="ECO:0007669"/>
    <property type="project" value="UniProtKB-KW"/>
</dbReference>
<dbReference type="Proteomes" id="UP000006377">
    <property type="component" value="Chromosome"/>
</dbReference>
<reference evidence="6 7" key="1">
    <citation type="journal article" date="2011" name="Stand. Genomic Sci.">
        <title>Complete genome sequence of Parvibaculum lavamentivorans type strain (DS-1(T)).</title>
        <authorList>
            <person name="Schleheck D."/>
            <person name="Weiss M."/>
            <person name="Pitluck S."/>
            <person name="Bruce D."/>
            <person name="Land M.L."/>
            <person name="Han S."/>
            <person name="Saunders E."/>
            <person name="Tapia R."/>
            <person name="Detter C."/>
            <person name="Brettin T."/>
            <person name="Han J."/>
            <person name="Woyke T."/>
            <person name="Goodwin L."/>
            <person name="Pennacchio L."/>
            <person name="Nolan M."/>
            <person name="Cook A.M."/>
            <person name="Kjelleberg S."/>
            <person name="Thomas T."/>
        </authorList>
    </citation>
    <scope>NUCLEOTIDE SEQUENCE [LARGE SCALE GENOMIC DNA]</scope>
    <source>
        <strain evidence="7">DS-1 / DSM 13023 / NCIMB 13966</strain>
    </source>
</reference>
<dbReference type="STRING" id="402881.Plav_1263"/>
<dbReference type="PANTHER" id="PTHR33337">
    <property type="entry name" value="GFA DOMAIN-CONTAINING PROTEIN"/>
    <property type="match status" value="1"/>
</dbReference>
<feature type="domain" description="CENP-V/GFA" evidence="5">
    <location>
        <begin position="2"/>
        <end position="121"/>
    </location>
</feature>
<keyword evidence="2" id="KW-0479">Metal-binding</keyword>
<evidence type="ECO:0000313" key="6">
    <source>
        <dbReference type="EMBL" id="ABS62883.1"/>
    </source>
</evidence>
<evidence type="ECO:0000256" key="1">
    <source>
        <dbReference type="ARBA" id="ARBA00005495"/>
    </source>
</evidence>